<dbReference type="CDD" id="cd05251">
    <property type="entry name" value="NmrA_like_SDR_a"/>
    <property type="match status" value="1"/>
</dbReference>
<dbReference type="PANTHER" id="PTHR42748">
    <property type="entry name" value="NITROGEN METABOLITE REPRESSION PROTEIN NMRA FAMILY MEMBER"/>
    <property type="match status" value="1"/>
</dbReference>
<dbReference type="InterPro" id="IPR051164">
    <property type="entry name" value="NmrA-like_oxidored"/>
</dbReference>
<gene>
    <name evidence="4" type="ORF">DNG_09306</name>
</gene>
<sequence>MSSEKPLLVVLGATGNQGGSVLSHFLSLSSAPYALRGLTRDPSSPQSVSLASRGVEMVKADFDVPSSLDDAFKGASAIFSVTDFWHSFANPALREKAAATGERIGPVARAHEAQQCRNIIDAAARLGSSLERFVFSALPDAGGLSGGKYPHVYHFDGKAYGEEYGRSMYPELWERTNVLIAGFYLENFFGPRGGPIRPVLNESKDTLVLSLAAPLATTPLPLYSATTDTGPLVHALLRASPGKRVIGVSEWLSLRDFAETLGKVLGKAVEFVDENPSFEMGDPDLEREEADMLGFMVEFGYDGHKVDKSIVQPADLGVEVGLPSVSEWCTKQKQDWEKVL</sequence>
<evidence type="ECO:0000313" key="4">
    <source>
        <dbReference type="EMBL" id="SPO06616.1"/>
    </source>
</evidence>
<proteinExistence type="inferred from homology"/>
<reference evidence="4" key="1">
    <citation type="submission" date="2018-03" db="EMBL/GenBank/DDBJ databases">
        <authorList>
            <person name="Guldener U."/>
        </authorList>
    </citation>
    <scope>NUCLEOTIDE SEQUENCE</scope>
</reference>
<evidence type="ECO:0000313" key="5">
    <source>
        <dbReference type="Proteomes" id="UP001187682"/>
    </source>
</evidence>
<keyword evidence="2" id="KW-0521">NADP</keyword>
<dbReference type="Gene3D" id="3.90.25.10">
    <property type="entry name" value="UDP-galactose 4-epimerase, domain 1"/>
    <property type="match status" value="1"/>
</dbReference>
<dbReference type="GO" id="GO:0005634">
    <property type="term" value="C:nucleus"/>
    <property type="evidence" value="ECO:0007669"/>
    <property type="project" value="TreeGrafter"/>
</dbReference>
<dbReference type="PANTHER" id="PTHR42748:SF26">
    <property type="entry name" value="NMRA-LIKE DOMAIN-CONTAINING PROTEIN"/>
    <property type="match status" value="1"/>
</dbReference>
<comment type="similarity">
    <text evidence="1">Belongs to the NmrA-type oxidoreductase family.</text>
</comment>
<name>A0AAE8SZ63_9PEZI</name>
<dbReference type="EMBL" id="ONZQ02000016">
    <property type="protein sequence ID" value="SPO06616.1"/>
    <property type="molecule type" value="Genomic_DNA"/>
</dbReference>
<evidence type="ECO:0000259" key="3">
    <source>
        <dbReference type="Pfam" id="PF05368"/>
    </source>
</evidence>
<accession>A0AAE8SZ63</accession>
<organism evidence="4 5">
    <name type="scientific">Cephalotrichum gorgonifer</name>
    <dbReference type="NCBI Taxonomy" id="2041049"/>
    <lineage>
        <taxon>Eukaryota</taxon>
        <taxon>Fungi</taxon>
        <taxon>Dikarya</taxon>
        <taxon>Ascomycota</taxon>
        <taxon>Pezizomycotina</taxon>
        <taxon>Sordariomycetes</taxon>
        <taxon>Hypocreomycetidae</taxon>
        <taxon>Microascales</taxon>
        <taxon>Microascaceae</taxon>
        <taxon>Cephalotrichum</taxon>
    </lineage>
</organism>
<dbReference type="SUPFAM" id="SSF51735">
    <property type="entry name" value="NAD(P)-binding Rossmann-fold domains"/>
    <property type="match status" value="1"/>
</dbReference>
<dbReference type="Pfam" id="PF05368">
    <property type="entry name" value="NmrA"/>
    <property type="match status" value="1"/>
</dbReference>
<feature type="domain" description="NmrA-like" evidence="3">
    <location>
        <begin position="6"/>
        <end position="272"/>
    </location>
</feature>
<dbReference type="Gene3D" id="3.40.50.720">
    <property type="entry name" value="NAD(P)-binding Rossmann-like Domain"/>
    <property type="match status" value="1"/>
</dbReference>
<evidence type="ECO:0000256" key="2">
    <source>
        <dbReference type="ARBA" id="ARBA00022857"/>
    </source>
</evidence>
<evidence type="ECO:0000256" key="1">
    <source>
        <dbReference type="ARBA" id="ARBA00006328"/>
    </source>
</evidence>
<dbReference type="InterPro" id="IPR008030">
    <property type="entry name" value="NmrA-like"/>
</dbReference>
<keyword evidence="5" id="KW-1185">Reference proteome</keyword>
<dbReference type="Proteomes" id="UP001187682">
    <property type="component" value="Unassembled WGS sequence"/>
</dbReference>
<dbReference type="AlphaFoldDB" id="A0AAE8SZ63"/>
<comment type="caution">
    <text evidence="4">The sequence shown here is derived from an EMBL/GenBank/DDBJ whole genome shotgun (WGS) entry which is preliminary data.</text>
</comment>
<protein>
    <submittedName>
        <fullName evidence="4">Related to nitrogen metabolic regulation protein nmr</fullName>
    </submittedName>
</protein>
<dbReference type="InterPro" id="IPR036291">
    <property type="entry name" value="NAD(P)-bd_dom_sf"/>
</dbReference>